<dbReference type="OrthoDB" id="26305at2157"/>
<evidence type="ECO:0008006" key="4">
    <source>
        <dbReference type="Google" id="ProtNLM"/>
    </source>
</evidence>
<dbReference type="InterPro" id="IPR051888">
    <property type="entry name" value="UPF0148_domain"/>
</dbReference>
<feature type="region of interest" description="Disordered" evidence="1">
    <location>
        <begin position="53"/>
        <end position="80"/>
    </location>
</feature>
<dbReference type="Pfam" id="PF06677">
    <property type="entry name" value="Auto_anti-p27"/>
    <property type="match status" value="1"/>
</dbReference>
<sequence>MTPIKSPDEIMAEYLLKGGKMLAKTCSVCHSPLFEYKGETLCVVCKEENKAMGNEPGPMSGTAPISEPATFQSGKTQAPGGLEDEFAMTLRALLKEAREEKDSTRILHLMDAVKHGAEAYALLLYGYGRRDNS</sequence>
<dbReference type="GeneID" id="97608215"/>
<dbReference type="PANTHER" id="PTHR16537:SF1">
    <property type="entry name" value="PROTEIN ZNRD2"/>
    <property type="match status" value="1"/>
</dbReference>
<reference evidence="2 3" key="1">
    <citation type="submission" date="2018-05" db="EMBL/GenBank/DDBJ databases">
        <title>Draft genome of Methanospirillum stamsii Pt1.</title>
        <authorList>
            <person name="Dueholm M.S."/>
            <person name="Nielsen P.H."/>
            <person name="Bakmann L.F."/>
            <person name="Otzen D.E."/>
        </authorList>
    </citation>
    <scope>NUCLEOTIDE SEQUENCE [LARGE SCALE GENOMIC DNA]</scope>
    <source>
        <strain evidence="2 3">Pt1</strain>
    </source>
</reference>
<evidence type="ECO:0000313" key="2">
    <source>
        <dbReference type="EMBL" id="PWR70810.1"/>
    </source>
</evidence>
<dbReference type="EMBL" id="QGMZ01000039">
    <property type="protein sequence ID" value="PWR70810.1"/>
    <property type="molecule type" value="Genomic_DNA"/>
</dbReference>
<evidence type="ECO:0000256" key="1">
    <source>
        <dbReference type="SAM" id="MobiDB-lite"/>
    </source>
</evidence>
<evidence type="ECO:0000313" key="3">
    <source>
        <dbReference type="Proteomes" id="UP000245934"/>
    </source>
</evidence>
<protein>
    <recommendedName>
        <fullName evidence="4">Sjogrens syndrome scleroderma autoantigen 1</fullName>
    </recommendedName>
</protein>
<name>A0A2V2MX51_9EURY</name>
<gene>
    <name evidence="2" type="ORF">DLD82_15065</name>
</gene>
<keyword evidence="3" id="KW-1185">Reference proteome</keyword>
<dbReference type="PANTHER" id="PTHR16537">
    <property type="entry name" value="SJOEGREN SYNDROME/SCLERODERMA AUTOANTIGEN 1"/>
    <property type="match status" value="1"/>
</dbReference>
<proteinExistence type="predicted"/>
<dbReference type="Proteomes" id="UP000245934">
    <property type="component" value="Unassembled WGS sequence"/>
</dbReference>
<dbReference type="RefSeq" id="WP_109941944.1">
    <property type="nucleotide sequence ID" value="NZ_CP176366.1"/>
</dbReference>
<comment type="caution">
    <text evidence="2">The sequence shown here is derived from an EMBL/GenBank/DDBJ whole genome shotgun (WGS) entry which is preliminary data.</text>
</comment>
<dbReference type="AlphaFoldDB" id="A0A2V2MX51"/>
<organism evidence="2 3">
    <name type="scientific">Methanospirillum stamsii</name>
    <dbReference type="NCBI Taxonomy" id="1277351"/>
    <lineage>
        <taxon>Archaea</taxon>
        <taxon>Methanobacteriati</taxon>
        <taxon>Methanobacteriota</taxon>
        <taxon>Stenosarchaea group</taxon>
        <taxon>Methanomicrobia</taxon>
        <taxon>Methanomicrobiales</taxon>
        <taxon>Methanospirillaceae</taxon>
        <taxon>Methanospirillum</taxon>
    </lineage>
</organism>
<dbReference type="InterPro" id="IPR009563">
    <property type="entry name" value="SSSCA1"/>
</dbReference>
<accession>A0A2V2MX51</accession>